<gene>
    <name evidence="1" type="ORF">METZ01_LOCUS160467</name>
</gene>
<reference evidence="1" key="1">
    <citation type="submission" date="2018-05" db="EMBL/GenBank/DDBJ databases">
        <authorList>
            <person name="Lanie J.A."/>
            <person name="Ng W.-L."/>
            <person name="Kazmierczak K.M."/>
            <person name="Andrzejewski T.M."/>
            <person name="Davidsen T.M."/>
            <person name="Wayne K.J."/>
            <person name="Tettelin H."/>
            <person name="Glass J.I."/>
            <person name="Rusch D."/>
            <person name="Podicherti R."/>
            <person name="Tsui H.-C.T."/>
            <person name="Winkler M.E."/>
        </authorList>
    </citation>
    <scope>NUCLEOTIDE SEQUENCE</scope>
</reference>
<dbReference type="AlphaFoldDB" id="A0A382B2X5"/>
<dbReference type="PIRSF" id="PIRSF000390">
    <property type="entry name" value="PLP_StrS"/>
    <property type="match status" value="1"/>
</dbReference>
<accession>A0A382B2X5</accession>
<dbReference type="PANTHER" id="PTHR30244">
    <property type="entry name" value="TRANSAMINASE"/>
    <property type="match status" value="1"/>
</dbReference>
<dbReference type="GO" id="GO:0008483">
    <property type="term" value="F:transaminase activity"/>
    <property type="evidence" value="ECO:0007669"/>
    <property type="project" value="TreeGrafter"/>
</dbReference>
<dbReference type="GO" id="GO:0030170">
    <property type="term" value="F:pyridoxal phosphate binding"/>
    <property type="evidence" value="ECO:0007669"/>
    <property type="project" value="TreeGrafter"/>
</dbReference>
<dbReference type="CDD" id="cd00616">
    <property type="entry name" value="AHBA_syn"/>
    <property type="match status" value="1"/>
</dbReference>
<evidence type="ECO:0008006" key="2">
    <source>
        <dbReference type="Google" id="ProtNLM"/>
    </source>
</evidence>
<dbReference type="InterPro" id="IPR015421">
    <property type="entry name" value="PyrdxlP-dep_Trfase_major"/>
</dbReference>
<name>A0A382B2X5_9ZZZZ</name>
<sequence>MTKYPFIPVNIPLVDGNEKKYLNECIDTGWISSEGPFVKQFEDQFANRVQRKYAIAVTNGTAALDVGIEALGIGPGDEVILPAFTIISCIGQIIRSGATPVLVDSDPLTWNMNLKQVEEKITEHTKAIMVVHIFGLPVDVEPLLEIAKNKNIKIIEDAAEMHGQTYYEKPCGSFGDISTFSFYSNKLITTGEGGMLVTDDEQLAMDCRSLRNLCFQPKKRFVHERLGWNYRMTNLQAALGLAQLERLDEFVQRKRSMGKKYTQGLRVLNEVQLPLEKTDYAENIYWVFGLVLDDSIGFDAEEAIKMLGEKGIGCRPFFCPMNQQPVLREMGFFINESYPVAERLYKQGFYIPSGTALTSEHINHVTNILIESLK</sequence>
<dbReference type="InterPro" id="IPR000653">
    <property type="entry name" value="DegT/StrS_aminotransferase"/>
</dbReference>
<proteinExistence type="predicted"/>
<evidence type="ECO:0000313" key="1">
    <source>
        <dbReference type="EMBL" id="SVB07613.1"/>
    </source>
</evidence>
<protein>
    <recommendedName>
        <fullName evidence="2">Aminotransferase DegT</fullName>
    </recommendedName>
</protein>
<dbReference type="GO" id="GO:0000271">
    <property type="term" value="P:polysaccharide biosynthetic process"/>
    <property type="evidence" value="ECO:0007669"/>
    <property type="project" value="TreeGrafter"/>
</dbReference>
<organism evidence="1">
    <name type="scientific">marine metagenome</name>
    <dbReference type="NCBI Taxonomy" id="408172"/>
    <lineage>
        <taxon>unclassified sequences</taxon>
        <taxon>metagenomes</taxon>
        <taxon>ecological metagenomes</taxon>
    </lineage>
</organism>
<dbReference type="SUPFAM" id="SSF53383">
    <property type="entry name" value="PLP-dependent transferases"/>
    <property type="match status" value="1"/>
</dbReference>
<dbReference type="EMBL" id="UINC01027777">
    <property type="protein sequence ID" value="SVB07613.1"/>
    <property type="molecule type" value="Genomic_DNA"/>
</dbReference>
<dbReference type="InterPro" id="IPR015422">
    <property type="entry name" value="PyrdxlP-dep_Trfase_small"/>
</dbReference>
<dbReference type="Gene3D" id="3.40.640.10">
    <property type="entry name" value="Type I PLP-dependent aspartate aminotransferase-like (Major domain)"/>
    <property type="match status" value="1"/>
</dbReference>
<dbReference type="InterPro" id="IPR015424">
    <property type="entry name" value="PyrdxlP-dep_Trfase"/>
</dbReference>
<dbReference type="Pfam" id="PF01041">
    <property type="entry name" value="DegT_DnrJ_EryC1"/>
    <property type="match status" value="1"/>
</dbReference>
<dbReference type="Gene3D" id="3.90.1150.10">
    <property type="entry name" value="Aspartate Aminotransferase, domain 1"/>
    <property type="match status" value="1"/>
</dbReference>
<dbReference type="PANTHER" id="PTHR30244:SF34">
    <property type="entry name" value="DTDP-4-AMINO-4,6-DIDEOXYGALACTOSE TRANSAMINASE"/>
    <property type="match status" value="1"/>
</dbReference>